<dbReference type="HOGENOM" id="CLU_2910197_0_0_1"/>
<accession>W6Z2Z8</accession>
<dbReference type="AlphaFoldDB" id="W6Z2Z8"/>
<dbReference type="EMBL" id="KI964011">
    <property type="protein sequence ID" value="EUC44093.1"/>
    <property type="molecule type" value="Genomic_DNA"/>
</dbReference>
<organism evidence="2 3">
    <name type="scientific">Bipolaris oryzae ATCC 44560</name>
    <dbReference type="NCBI Taxonomy" id="930090"/>
    <lineage>
        <taxon>Eukaryota</taxon>
        <taxon>Fungi</taxon>
        <taxon>Dikarya</taxon>
        <taxon>Ascomycota</taxon>
        <taxon>Pezizomycotina</taxon>
        <taxon>Dothideomycetes</taxon>
        <taxon>Pleosporomycetidae</taxon>
        <taxon>Pleosporales</taxon>
        <taxon>Pleosporineae</taxon>
        <taxon>Pleosporaceae</taxon>
        <taxon>Bipolaris</taxon>
    </lineage>
</organism>
<evidence type="ECO:0000313" key="3">
    <source>
        <dbReference type="Proteomes" id="UP000054032"/>
    </source>
</evidence>
<dbReference type="KEGG" id="bor:COCMIDRAFT_99079"/>
<sequence length="62" mass="6638">GLVPEPTQSSQAPTFDVMSRGPSDHGSAVLDLAHTCKTGGRDRERTWGSLSPPANPDHFCFD</sequence>
<dbReference type="GeneID" id="19129395"/>
<dbReference type="Proteomes" id="UP000054032">
    <property type="component" value="Unassembled WGS sequence"/>
</dbReference>
<evidence type="ECO:0000313" key="2">
    <source>
        <dbReference type="EMBL" id="EUC44093.1"/>
    </source>
</evidence>
<gene>
    <name evidence="2" type="ORF">COCMIDRAFT_99079</name>
</gene>
<evidence type="ECO:0000256" key="1">
    <source>
        <dbReference type="SAM" id="MobiDB-lite"/>
    </source>
</evidence>
<feature type="non-terminal residue" evidence="2">
    <location>
        <position position="1"/>
    </location>
</feature>
<proteinExistence type="predicted"/>
<keyword evidence="3" id="KW-1185">Reference proteome</keyword>
<name>W6Z2Z8_COCMI</name>
<feature type="region of interest" description="Disordered" evidence="1">
    <location>
        <begin position="1"/>
        <end position="62"/>
    </location>
</feature>
<protein>
    <submittedName>
        <fullName evidence="2">Uncharacterized protein</fullName>
    </submittedName>
</protein>
<feature type="compositionally biased region" description="Polar residues" evidence="1">
    <location>
        <begin position="1"/>
        <end position="13"/>
    </location>
</feature>
<dbReference type="RefSeq" id="XP_007689367.1">
    <property type="nucleotide sequence ID" value="XM_007691177.1"/>
</dbReference>
<reference evidence="2 3" key="1">
    <citation type="journal article" date="2013" name="PLoS Genet.">
        <title>Comparative genome structure, secondary metabolite, and effector coding capacity across Cochliobolus pathogens.</title>
        <authorList>
            <person name="Condon B.J."/>
            <person name="Leng Y."/>
            <person name="Wu D."/>
            <person name="Bushley K.E."/>
            <person name="Ohm R.A."/>
            <person name="Otillar R."/>
            <person name="Martin J."/>
            <person name="Schackwitz W."/>
            <person name="Grimwood J."/>
            <person name="MohdZainudin N."/>
            <person name="Xue C."/>
            <person name="Wang R."/>
            <person name="Manning V.A."/>
            <person name="Dhillon B."/>
            <person name="Tu Z.J."/>
            <person name="Steffenson B.J."/>
            <person name="Salamov A."/>
            <person name="Sun H."/>
            <person name="Lowry S."/>
            <person name="LaButti K."/>
            <person name="Han J."/>
            <person name="Copeland A."/>
            <person name="Lindquist E."/>
            <person name="Barry K."/>
            <person name="Schmutz J."/>
            <person name="Baker S.E."/>
            <person name="Ciuffetti L.M."/>
            <person name="Grigoriev I.V."/>
            <person name="Zhong S."/>
            <person name="Turgeon B.G."/>
        </authorList>
    </citation>
    <scope>NUCLEOTIDE SEQUENCE [LARGE SCALE GENOMIC DNA]</scope>
    <source>
        <strain evidence="2 3">ATCC 44560</strain>
    </source>
</reference>